<dbReference type="VEuPathDB" id="FungiDB:MAPG_01692"/>
<reference evidence="4" key="2">
    <citation type="submission" date="2010-05" db="EMBL/GenBank/DDBJ databases">
        <title>The genome sequence of Magnaporthe poae strain ATCC 64411.</title>
        <authorList>
            <person name="Ma L.-J."/>
            <person name="Dead R."/>
            <person name="Young S."/>
            <person name="Zeng Q."/>
            <person name="Koehrsen M."/>
            <person name="Alvarado L."/>
            <person name="Berlin A."/>
            <person name="Chapman S.B."/>
            <person name="Chen Z."/>
            <person name="Freedman E."/>
            <person name="Gellesch M."/>
            <person name="Goldberg J."/>
            <person name="Griggs A."/>
            <person name="Gujja S."/>
            <person name="Heilman E.R."/>
            <person name="Heiman D."/>
            <person name="Hepburn T."/>
            <person name="Howarth C."/>
            <person name="Jen D."/>
            <person name="Larson L."/>
            <person name="Mehta T."/>
            <person name="Neiman D."/>
            <person name="Pearson M."/>
            <person name="Roberts A."/>
            <person name="Saif S."/>
            <person name="Shea T."/>
            <person name="Shenoy N."/>
            <person name="Sisk P."/>
            <person name="Stolte C."/>
            <person name="Sykes S."/>
            <person name="Walk T."/>
            <person name="White J."/>
            <person name="Yandava C."/>
            <person name="Haas B."/>
            <person name="Nusbaum C."/>
            <person name="Birren B."/>
        </authorList>
    </citation>
    <scope>NUCLEOTIDE SEQUENCE [LARGE SCALE GENOMIC DNA]</scope>
    <source>
        <strain evidence="4">ATCC 64411 / 73-15</strain>
    </source>
</reference>
<evidence type="ECO:0000313" key="3">
    <source>
        <dbReference type="EnsemblFungi" id="MAPG_01692T0"/>
    </source>
</evidence>
<reference evidence="3" key="5">
    <citation type="submission" date="2015-06" db="UniProtKB">
        <authorList>
            <consortium name="EnsemblFungi"/>
        </authorList>
    </citation>
    <scope>IDENTIFICATION</scope>
    <source>
        <strain evidence="3">ATCC 64411</strain>
    </source>
</reference>
<feature type="region of interest" description="Disordered" evidence="1">
    <location>
        <begin position="37"/>
        <end position="56"/>
    </location>
</feature>
<dbReference type="Proteomes" id="UP000011715">
    <property type="component" value="Unassembled WGS sequence"/>
</dbReference>
<protein>
    <submittedName>
        <fullName evidence="2 3">Uncharacterized protein</fullName>
    </submittedName>
</protein>
<organism evidence="3 4">
    <name type="scientific">Magnaporthiopsis poae (strain ATCC 64411 / 73-15)</name>
    <name type="common">Kentucky bluegrass fungus</name>
    <name type="synonym">Magnaporthe poae</name>
    <dbReference type="NCBI Taxonomy" id="644358"/>
    <lineage>
        <taxon>Eukaryota</taxon>
        <taxon>Fungi</taxon>
        <taxon>Dikarya</taxon>
        <taxon>Ascomycota</taxon>
        <taxon>Pezizomycotina</taxon>
        <taxon>Sordariomycetes</taxon>
        <taxon>Sordariomycetidae</taxon>
        <taxon>Magnaporthales</taxon>
        <taxon>Magnaporthaceae</taxon>
        <taxon>Magnaporthiopsis</taxon>
    </lineage>
</organism>
<dbReference type="EMBL" id="GL876966">
    <property type="protein sequence ID" value="KLU82621.1"/>
    <property type="molecule type" value="Genomic_DNA"/>
</dbReference>
<gene>
    <name evidence="2" type="ORF">MAPG_01692</name>
</gene>
<evidence type="ECO:0000313" key="2">
    <source>
        <dbReference type="EMBL" id="KLU82621.1"/>
    </source>
</evidence>
<reference evidence="2" key="3">
    <citation type="submission" date="2011-03" db="EMBL/GenBank/DDBJ databases">
        <title>Annotation of Magnaporthe poae ATCC 64411.</title>
        <authorList>
            <person name="Ma L.-J."/>
            <person name="Dead R."/>
            <person name="Young S.K."/>
            <person name="Zeng Q."/>
            <person name="Gargeya S."/>
            <person name="Fitzgerald M."/>
            <person name="Haas B."/>
            <person name="Abouelleil A."/>
            <person name="Alvarado L."/>
            <person name="Arachchi H.M."/>
            <person name="Berlin A."/>
            <person name="Brown A."/>
            <person name="Chapman S.B."/>
            <person name="Chen Z."/>
            <person name="Dunbar C."/>
            <person name="Freedman E."/>
            <person name="Gearin G."/>
            <person name="Gellesch M."/>
            <person name="Goldberg J."/>
            <person name="Griggs A."/>
            <person name="Gujja S."/>
            <person name="Heiman D."/>
            <person name="Howarth C."/>
            <person name="Larson L."/>
            <person name="Lui A."/>
            <person name="MacDonald P.J.P."/>
            <person name="Mehta T."/>
            <person name="Montmayeur A."/>
            <person name="Murphy C."/>
            <person name="Neiman D."/>
            <person name="Pearson M."/>
            <person name="Priest M."/>
            <person name="Roberts A."/>
            <person name="Saif S."/>
            <person name="Shea T."/>
            <person name="Shenoy N."/>
            <person name="Sisk P."/>
            <person name="Stolte C."/>
            <person name="Sykes S."/>
            <person name="Yandava C."/>
            <person name="Wortman J."/>
            <person name="Nusbaum C."/>
            <person name="Birren B."/>
        </authorList>
    </citation>
    <scope>NUCLEOTIDE SEQUENCE</scope>
    <source>
        <strain evidence="2">ATCC 64411</strain>
    </source>
</reference>
<reference evidence="2" key="1">
    <citation type="submission" date="2010-05" db="EMBL/GenBank/DDBJ databases">
        <title>The Genome Sequence of Magnaporthe poae strain ATCC 64411.</title>
        <authorList>
            <consortium name="The Broad Institute Genome Sequencing Platform"/>
            <consortium name="Broad Institute Genome Sequencing Center for Infectious Disease"/>
            <person name="Ma L.-J."/>
            <person name="Dead R."/>
            <person name="Young S."/>
            <person name="Zeng Q."/>
            <person name="Koehrsen M."/>
            <person name="Alvarado L."/>
            <person name="Berlin A."/>
            <person name="Chapman S.B."/>
            <person name="Chen Z."/>
            <person name="Freedman E."/>
            <person name="Gellesch M."/>
            <person name="Goldberg J."/>
            <person name="Griggs A."/>
            <person name="Gujja S."/>
            <person name="Heilman E.R."/>
            <person name="Heiman D."/>
            <person name="Hepburn T."/>
            <person name="Howarth C."/>
            <person name="Jen D."/>
            <person name="Larson L."/>
            <person name="Mehta T."/>
            <person name="Neiman D."/>
            <person name="Pearson M."/>
            <person name="Roberts A."/>
            <person name="Saif S."/>
            <person name="Shea T."/>
            <person name="Shenoy N."/>
            <person name="Sisk P."/>
            <person name="Stolte C."/>
            <person name="Sykes S."/>
            <person name="Walk T."/>
            <person name="White J."/>
            <person name="Yandava C."/>
            <person name="Haas B."/>
            <person name="Nusbaum C."/>
            <person name="Birren B."/>
        </authorList>
    </citation>
    <scope>NUCLEOTIDE SEQUENCE</scope>
    <source>
        <strain evidence="2">ATCC 64411</strain>
    </source>
</reference>
<sequence>MSSRSRKHKTQARSDPGQRIRRIGLTHWLQVCASFTAGMGPKRSGSRRLPPRTKIPGISVDNIDNCREAQHC</sequence>
<evidence type="ECO:0000256" key="1">
    <source>
        <dbReference type="SAM" id="MobiDB-lite"/>
    </source>
</evidence>
<dbReference type="EnsemblFungi" id="MAPG_01692T0">
    <property type="protein sequence ID" value="MAPG_01692T0"/>
    <property type="gene ID" value="MAPG_01692"/>
</dbReference>
<feature type="compositionally biased region" description="Basic residues" evidence="1">
    <location>
        <begin position="1"/>
        <end position="11"/>
    </location>
</feature>
<dbReference type="EMBL" id="ADBL01000412">
    <property type="status" value="NOT_ANNOTATED_CDS"/>
    <property type="molecule type" value="Genomic_DNA"/>
</dbReference>
<dbReference type="AlphaFoldDB" id="A0A0C4DPC8"/>
<evidence type="ECO:0000313" key="4">
    <source>
        <dbReference type="Proteomes" id="UP000011715"/>
    </source>
</evidence>
<name>A0A0C4DPC8_MAGP6</name>
<reference evidence="3" key="4">
    <citation type="journal article" date="2015" name="G3 (Bethesda)">
        <title>Genome sequences of three phytopathogenic species of the Magnaporthaceae family of fungi.</title>
        <authorList>
            <person name="Okagaki L.H."/>
            <person name="Nunes C.C."/>
            <person name="Sailsbery J."/>
            <person name="Clay B."/>
            <person name="Brown D."/>
            <person name="John T."/>
            <person name="Oh Y."/>
            <person name="Young N."/>
            <person name="Fitzgerald M."/>
            <person name="Haas B.J."/>
            <person name="Zeng Q."/>
            <person name="Young S."/>
            <person name="Adiconis X."/>
            <person name="Fan L."/>
            <person name="Levin J.Z."/>
            <person name="Mitchell T.K."/>
            <person name="Okubara P.A."/>
            <person name="Farman M.L."/>
            <person name="Kohn L.M."/>
            <person name="Birren B."/>
            <person name="Ma L.-J."/>
            <person name="Dean R.A."/>
        </authorList>
    </citation>
    <scope>NUCLEOTIDE SEQUENCE</scope>
    <source>
        <strain evidence="3">ATCC 64411 / 73-15</strain>
    </source>
</reference>
<proteinExistence type="predicted"/>
<accession>A0A0C4DPC8</accession>
<keyword evidence="4" id="KW-1185">Reference proteome</keyword>
<feature type="region of interest" description="Disordered" evidence="1">
    <location>
        <begin position="1"/>
        <end position="20"/>
    </location>
</feature>